<reference evidence="2" key="1">
    <citation type="submission" date="2020-06" db="EMBL/GenBank/DDBJ databases">
        <title>Unique genomic features of the anaerobic methanotrophic archaea.</title>
        <authorList>
            <person name="Chadwick G.L."/>
            <person name="Skennerton C.T."/>
            <person name="Laso-Perez R."/>
            <person name="Leu A.O."/>
            <person name="Speth D.R."/>
            <person name="Yu H."/>
            <person name="Morgan-Lang C."/>
            <person name="Hatzenpichler R."/>
            <person name="Goudeau D."/>
            <person name="Malmstrom R."/>
            <person name="Brazelton W.J."/>
            <person name="Woyke T."/>
            <person name="Hallam S.J."/>
            <person name="Tyson G.W."/>
            <person name="Wegener G."/>
            <person name="Boetius A."/>
            <person name="Orphan V."/>
        </authorList>
    </citation>
    <scope>NUCLEOTIDE SEQUENCE</scope>
</reference>
<accession>A0A7G9Z4E0</accession>
<evidence type="ECO:0000313" key="1">
    <source>
        <dbReference type="EMBL" id="QNO55052.1"/>
    </source>
</evidence>
<organism evidence="2">
    <name type="scientific">Candidatus Methanophaga sp. ANME-1 ERB7</name>
    <dbReference type="NCBI Taxonomy" id="2759913"/>
    <lineage>
        <taxon>Archaea</taxon>
        <taxon>Methanobacteriati</taxon>
        <taxon>Methanobacteriota</taxon>
        <taxon>Stenosarchaea group</taxon>
        <taxon>Methanomicrobia</taxon>
        <taxon>Candidatus Methanophagales</taxon>
        <taxon>Candidatus Methanophagaceae</taxon>
        <taxon>Candidatus Methanophaga</taxon>
    </lineage>
</organism>
<protein>
    <submittedName>
        <fullName evidence="2">Uncharacterized protein</fullName>
    </submittedName>
</protein>
<sequence>MNKKQGILVGFALALLFTGIALATSTTNLSASSDVEIIAFDQNPAGRDKGNEWFTLYNPESFLQKSLAEKNI</sequence>
<dbReference type="AlphaFoldDB" id="A0A7G9Z4E0"/>
<dbReference type="EMBL" id="MT631601">
    <property type="protein sequence ID" value="QNO55052.1"/>
    <property type="molecule type" value="Genomic_DNA"/>
</dbReference>
<name>A0A7G9Z4E0_9EURY</name>
<evidence type="ECO:0000313" key="2">
    <source>
        <dbReference type="EMBL" id="QNO55124.1"/>
    </source>
</evidence>
<dbReference type="EMBL" id="MT631603">
    <property type="protein sequence ID" value="QNO55124.1"/>
    <property type="molecule type" value="Genomic_DNA"/>
</dbReference>
<gene>
    <name evidence="1" type="ORF">FPOEFMDM_00037</name>
    <name evidence="2" type="ORF">MNNOGLJF_00038</name>
</gene>
<proteinExistence type="predicted"/>